<evidence type="ECO:0000256" key="1">
    <source>
        <dbReference type="ARBA" id="ARBA00021292"/>
    </source>
</evidence>
<dbReference type="PANTHER" id="PTHR45947:SF3">
    <property type="entry name" value="SULFOQUINOVOSYL TRANSFERASE SQD2"/>
    <property type="match status" value="1"/>
</dbReference>
<dbReference type="InterPro" id="IPR050194">
    <property type="entry name" value="Glycosyltransferase_grp1"/>
</dbReference>
<dbReference type="RefSeq" id="WP_338538553.1">
    <property type="nucleotide sequence ID" value="NZ_CP104874.1"/>
</dbReference>
<accession>A0ABZ2FEG0</accession>
<evidence type="ECO:0000313" key="6">
    <source>
        <dbReference type="EMBL" id="WWF05712.1"/>
    </source>
</evidence>
<gene>
    <name evidence="6" type="ORF">N5P18_02230</name>
</gene>
<keyword evidence="7" id="KW-1185">Reference proteome</keyword>
<keyword evidence="3" id="KW-0808">Transferase</keyword>
<sequence>MRDPKTLARGAARRAYSTLQRLRPRPTASDGSSAADVTARVATLTEARDHAAAVELVRSELPALGTDPAFLDQARRSASRAGEPSLQQTITRQQLAVTPRFAGPARTRLEAALAQVTGRLRETDPDWSPHLDPTAVRAARTVQEREGREPSLRVAHLLKIALPHRQSGYSVRTRYNLAAQVASGVEPVAITALDFPGDVGTPAAEEVHGIRHRHLLRADVPGAETVDAHLEAYAAHLLPVVAEEAPDLLHVHSGSRGYDAALVGGAVADALDIPWVYEVRGFFEAIWSQDLDRAESAETYRRRRDTDTRCMAAADAVITLSESMRSDIIGRGIPAERVHVVPNGVDASAFAPRPRRDDLVEQYGLAGRFVFGYVSNLDHYREGQELLVDAAVALRERGVDAVALIVGDGTRRAEIEAHAAAVGAGDAVVLTGRVPHEEVLDHYALVDVFVVPRVDERAARLVTPLKPFEAMAAGLPVLVSDLPALTEITGDGERGESFAVGDAEALTEALVRLAGDPARRAELAAAGRAWVETERSWEANGVRYREIYEQVLGSHRG</sequence>
<protein>
    <recommendedName>
        <fullName evidence="1">D-inositol 3-phosphate glycosyltransferase</fullName>
    </recommendedName>
</protein>
<evidence type="ECO:0000259" key="5">
    <source>
        <dbReference type="Pfam" id="PF13579"/>
    </source>
</evidence>
<dbReference type="InterPro" id="IPR028098">
    <property type="entry name" value="Glyco_trans_4-like_N"/>
</dbReference>
<evidence type="ECO:0000256" key="3">
    <source>
        <dbReference type="ARBA" id="ARBA00022679"/>
    </source>
</evidence>
<name>A0ABZ2FEG0_9MICO</name>
<dbReference type="Proteomes" id="UP001381003">
    <property type="component" value="Chromosome"/>
</dbReference>
<dbReference type="SUPFAM" id="SSF53756">
    <property type="entry name" value="UDP-Glycosyltransferase/glycogen phosphorylase"/>
    <property type="match status" value="1"/>
</dbReference>
<feature type="domain" description="Glycosyltransferase subfamily 4-like N-terminal" evidence="5">
    <location>
        <begin position="168"/>
        <end position="344"/>
    </location>
</feature>
<keyword evidence="2" id="KW-0328">Glycosyltransferase</keyword>
<proteinExistence type="predicted"/>
<dbReference type="Pfam" id="PF13579">
    <property type="entry name" value="Glyco_trans_4_4"/>
    <property type="match status" value="1"/>
</dbReference>
<evidence type="ECO:0000256" key="2">
    <source>
        <dbReference type="ARBA" id="ARBA00022676"/>
    </source>
</evidence>
<dbReference type="PANTHER" id="PTHR45947">
    <property type="entry name" value="SULFOQUINOVOSYL TRANSFERASE SQD2"/>
    <property type="match status" value="1"/>
</dbReference>
<evidence type="ECO:0000313" key="7">
    <source>
        <dbReference type="Proteomes" id="UP001381003"/>
    </source>
</evidence>
<feature type="region of interest" description="Disordered" evidence="4">
    <location>
        <begin position="1"/>
        <end position="36"/>
    </location>
</feature>
<dbReference type="Pfam" id="PF13692">
    <property type="entry name" value="Glyco_trans_1_4"/>
    <property type="match status" value="1"/>
</dbReference>
<evidence type="ECO:0000256" key="4">
    <source>
        <dbReference type="SAM" id="MobiDB-lite"/>
    </source>
</evidence>
<reference evidence="6 7" key="1">
    <citation type="submission" date="2022-09" db="EMBL/GenBank/DDBJ databases">
        <title>Complete genome sequence of Janibacter terrae strain COS04-44, PCL-degrading bacteria isolated from oil spilled coast.</title>
        <authorList>
            <person name="Park H."/>
            <person name="Kim J.Y."/>
            <person name="An S.H."/>
            <person name="Lee C.M."/>
            <person name="Weon H.-Y."/>
        </authorList>
    </citation>
    <scope>NUCLEOTIDE SEQUENCE [LARGE SCALE GENOMIC DNA]</scope>
    <source>
        <strain evidence="6 7">COS04-44</strain>
    </source>
</reference>
<organism evidence="6 7">
    <name type="scientific">Janibacter terrae</name>
    <dbReference type="NCBI Taxonomy" id="103817"/>
    <lineage>
        <taxon>Bacteria</taxon>
        <taxon>Bacillati</taxon>
        <taxon>Actinomycetota</taxon>
        <taxon>Actinomycetes</taxon>
        <taxon>Micrococcales</taxon>
        <taxon>Intrasporangiaceae</taxon>
        <taxon>Janibacter</taxon>
    </lineage>
</organism>
<dbReference type="CDD" id="cd03794">
    <property type="entry name" value="GT4_WbuB-like"/>
    <property type="match status" value="1"/>
</dbReference>
<dbReference type="Gene3D" id="3.40.50.2000">
    <property type="entry name" value="Glycogen Phosphorylase B"/>
    <property type="match status" value="2"/>
</dbReference>
<dbReference type="EMBL" id="CP104874">
    <property type="protein sequence ID" value="WWF05712.1"/>
    <property type="molecule type" value="Genomic_DNA"/>
</dbReference>